<reference evidence="2 3" key="1">
    <citation type="submission" date="2014-01" db="EMBL/GenBank/DDBJ databases">
        <authorList>
            <person name="Zuccon D."/>
        </authorList>
    </citation>
    <scope>NUCLEOTIDE SEQUENCE [LARGE SCALE GENOMIC DNA]</scope>
    <source>
        <strain evidence="2 3">Y31</strain>
    </source>
</reference>
<dbReference type="GO" id="GO:0042597">
    <property type="term" value="C:periplasmic space"/>
    <property type="evidence" value="ECO:0007669"/>
    <property type="project" value="InterPro"/>
</dbReference>
<gene>
    <name evidence="2" type="ORF">F480_03800</name>
</gene>
<feature type="chain" id="PRO_5008100193" evidence="1">
    <location>
        <begin position="23"/>
        <end position="287"/>
    </location>
</feature>
<feature type="signal peptide" evidence="1">
    <location>
        <begin position="1"/>
        <end position="22"/>
    </location>
</feature>
<organism evidence="2 3">
    <name type="scientific">Bibersteinia trehalosi Y31</name>
    <dbReference type="NCBI Taxonomy" id="1261658"/>
    <lineage>
        <taxon>Bacteria</taxon>
        <taxon>Pseudomonadati</taxon>
        <taxon>Pseudomonadota</taxon>
        <taxon>Gammaproteobacteria</taxon>
        <taxon>Pasteurellales</taxon>
        <taxon>Pasteurellaceae</taxon>
        <taxon>Bibersteinia</taxon>
    </lineage>
</organism>
<sequence>MKKRLITTLSLASLLFSYPSLAGHLAPTPHINSQELAKIQWQDVALTQEVKTNLVEKQQQSFTTAFAGIASPVAAYRIPANQGTLNIEIESSVLEKNLFVPNVIVLDSHFNIAATYSSADFTLLEERGLKGNRLSAELKLTPVANQDYIYLLVYTTKQDLDKSTTIPHPAKVYAKATGKQPPSIKDIEVKHSLSGEIYLNVNGLNDSKFIGLPTTIFNSHQPQTQIASAHNQRTTKVDKDTEHYFNQAVQKALKAKDINKALNLINEAEKLGLSTPRQIFLKNVNTN</sequence>
<protein>
    <submittedName>
        <fullName evidence="2">Maltose operon protein</fullName>
    </submittedName>
</protein>
<name>A0A179D0G6_BIBTR</name>
<dbReference type="AlphaFoldDB" id="A0A179D0G6"/>
<accession>A0A179D0G6</accession>
<dbReference type="InterPro" id="IPR010794">
    <property type="entry name" value="MalM"/>
</dbReference>
<dbReference type="Pfam" id="PF07148">
    <property type="entry name" value="MalM"/>
    <property type="match status" value="1"/>
</dbReference>
<dbReference type="RefSeq" id="WP_064318260.1">
    <property type="nucleotide sequence ID" value="NZ_JACI01000001.1"/>
</dbReference>
<dbReference type="EMBL" id="JACI01000001">
    <property type="protein sequence ID" value="OAQ15656.1"/>
    <property type="molecule type" value="Genomic_DNA"/>
</dbReference>
<keyword evidence="1" id="KW-0732">Signal</keyword>
<evidence type="ECO:0000313" key="3">
    <source>
        <dbReference type="Proteomes" id="UP000078358"/>
    </source>
</evidence>
<dbReference type="GO" id="GO:0008643">
    <property type="term" value="P:carbohydrate transport"/>
    <property type="evidence" value="ECO:0007669"/>
    <property type="project" value="InterPro"/>
</dbReference>
<evidence type="ECO:0000313" key="2">
    <source>
        <dbReference type="EMBL" id="OAQ15656.1"/>
    </source>
</evidence>
<comment type="caution">
    <text evidence="2">The sequence shown here is derived from an EMBL/GenBank/DDBJ whole genome shotgun (WGS) entry which is preliminary data.</text>
</comment>
<proteinExistence type="predicted"/>
<evidence type="ECO:0000256" key="1">
    <source>
        <dbReference type="SAM" id="SignalP"/>
    </source>
</evidence>
<dbReference type="NCBIfam" id="NF007855">
    <property type="entry name" value="PRK10564.1"/>
    <property type="match status" value="1"/>
</dbReference>
<dbReference type="PATRIC" id="fig|1261658.3.peg.767"/>
<dbReference type="Proteomes" id="UP000078358">
    <property type="component" value="Unassembled WGS sequence"/>
</dbReference>